<accession>M8D9H2</accession>
<proteinExistence type="predicted"/>
<dbReference type="PATRIC" id="fig|1300222.3.peg.1870"/>
<gene>
    <name evidence="1" type="ORF">I532_09077</name>
</gene>
<protein>
    <submittedName>
        <fullName evidence="1">Uncharacterized protein</fullName>
    </submittedName>
</protein>
<keyword evidence="2" id="KW-1185">Reference proteome</keyword>
<dbReference type="EMBL" id="APBN01000003">
    <property type="protein sequence ID" value="EMT52919.1"/>
    <property type="molecule type" value="Genomic_DNA"/>
</dbReference>
<reference evidence="1 2" key="1">
    <citation type="submission" date="2013-03" db="EMBL/GenBank/DDBJ databases">
        <title>Assembly of a new bacterial strain Brevibacillus borstelensis AK1.</title>
        <authorList>
            <person name="Rajan I."/>
            <person name="PoliReddy D."/>
            <person name="Sugumar T."/>
            <person name="Rathinam K."/>
            <person name="Alqarawi S."/>
            <person name="Khalil A.B."/>
            <person name="Sivakumar N."/>
        </authorList>
    </citation>
    <scope>NUCLEOTIDE SEQUENCE [LARGE SCALE GENOMIC DNA]</scope>
    <source>
        <strain evidence="1 2">AK1</strain>
    </source>
</reference>
<name>M8D9H2_9BACL</name>
<dbReference type="AlphaFoldDB" id="M8D9H2"/>
<dbReference type="Proteomes" id="UP000012081">
    <property type="component" value="Unassembled WGS sequence"/>
</dbReference>
<evidence type="ECO:0000313" key="1">
    <source>
        <dbReference type="EMBL" id="EMT52919.1"/>
    </source>
</evidence>
<comment type="caution">
    <text evidence="1">The sequence shown here is derived from an EMBL/GenBank/DDBJ whole genome shotgun (WGS) entry which is preliminary data.</text>
</comment>
<sequence>MRTPFDVSRTVDRRVLADGNCVAAKAAANDANGKLGRSWLQQAVVYEKTPSSRRLDGVLLSIFNRGFVF</sequence>
<organism evidence="1 2">
    <name type="scientific">Brevibacillus borstelensis AK1</name>
    <dbReference type="NCBI Taxonomy" id="1300222"/>
    <lineage>
        <taxon>Bacteria</taxon>
        <taxon>Bacillati</taxon>
        <taxon>Bacillota</taxon>
        <taxon>Bacilli</taxon>
        <taxon>Bacillales</taxon>
        <taxon>Paenibacillaceae</taxon>
        <taxon>Brevibacillus</taxon>
    </lineage>
</organism>
<evidence type="ECO:0000313" key="2">
    <source>
        <dbReference type="Proteomes" id="UP000012081"/>
    </source>
</evidence>